<sequence length="2220" mass="249796">MSAQTEATATQNGVGSRDDPAPSSFVGPKNEQGPDNVMTQGELPVRSLDAGFEMTGHSGMQAQGSEQPSSGLQTAGAMQVEPQYQVPTTSDPDGRSSQEQRGADQYGQDSTLGFSTPRSYSGIRTSGQASWLSGVEVPRWMTRRSNVQAEIAYEGKTHPYCSNASVVIVDPSRGYSGIQQLQELQVQAMSKATSSSTVETVKPGTMALTPMPEAKEGAESALTFQDWLEISASTMSDISEASGTWWSGVIEQVELTYEQWLAATPLERLSIEPLSTETWTTGRWARVNARASTMIINAMNESLRVDMVARRATQNCVKMMFRAYTFYQPGGGAERHDVLKQFELGQGGWKDAERPSIEQVVSYQRHLQAELEAAPTTELCRYFAKATGCKRGDRLPRGALRYQGNQPSQGWFCKASEHSSSANLSAKHYGYIGNFINHNLKRDDPRRTLDTGDECYLESECGKRVPLQVSGGCPQLQEMEALSMIARLEDRKREELDNAVLTTKDKLGVCALAIERTWEYYLMDYVLTGSFESGLRAVRDAPFFADLPGECLWEMIPTKGLWSGWEIMKDIGYFTRAQRRKILHSKRWVVHLFAGAEGHWEIMKLDQGDTTVIELDLGRCRGREDRCDYWWASGKKSTAWRWRRERNIKDVALVSRMMWLHALAQVGREVNGTPRSKNRDVGFVMEYPEGENAAVREELIRAREEEVRDPSARNEVASWSHANWYWEYVQRPRFELYAGRPTMDGNVPFWSTRLWKAYQRESGLQTVSFDQGAMGGTSRNKTTLATNVNNLMALQELRLPEDSDLPETGPQDAIWSQGLVEALVVGLSFWDREPHCAPRLRAFTPEQWKQHVDSNHEVYRKDCVTCVTARGTGRQHRRVHHPESYVLTADVAGPLSKGLDPTSKGTMGKNLKYLLVAKYMVPKEYVQLHSGVYPPDDDGCEPIPRGEPDLSQKEQDELLRELFGDEDAKAGNEEPDPVEVIELPEGAGITAEELEECREYELSEPEETDEPAQVEAPAESRDQVMANGDCKPPELTYLIFAVGLENNQSATVKRALQDIVLYLEMHSFPIYRFHSDKGEFFNHSLRTWLRDHSIYATWSEPGIPQGNGHAEGAVRWTKDRVRTLLKSSLLPTKLWPVAAATAAAQQRAKVLGWASHLAAPFGAAVYIRRKAFDEKGPQRREQSLESKWVKGRYAGLSTILHHGHLVYVPAEGKEKEKFFHTAHVRPNLVDPGQPSTELIVEPVKPRRRLGEKSRIDDIELRAVDVSGDEVKHWATEEAKDILENWDFRRAKILINHLARAKFFNERKFGVYRHGGSVGWMKGMQEFPDLVKLLTKFVTEVEPTATFTSILVSFNTQKALHKDFNNDPRTYNYVIPTQIPERGGELWVELKPGDYVKGIIEQRAKGERMIYGQCLSLEEDKAVKIGPMSAHEVCPWEGDRIVVIGYSPQCLGKLSYDDVGLLHEYGFPIPLSQLPEYYANEEAETIQLRTLGLESEEEIDNKVGESDWTMYLDLDPGMARIADSTWIQPELPQARKTEVVYTPDIENVLAGLSGPLDVTYTVNPAEVMKCLERWKPAIEKELKSIEVAIERLSPGSEERRKWLNRPGVQRLPTKFVFTVKPNDRADESEPSTWFKRKARLVVCGNMATEDGAAVYTETAPAEAVRAGLTIATRYKWMVAVLDVVAAFLKTPMNRSLADPIVVVQPPRLLETMGLAIPMELWGLVRALYGLRQSPALWGEFRDFTLRSSTPPEGMRLHQGGTATSWWQVVDENDQMIALILVYVDDFLLCGSKEVVTRLSKWIREIWETSDPTFLAPGTPIRFLGMELQVDERFPDEVSIGQQGYIQELLRLHSIPPTAMDKIPISKELVSERDVQKEVIPSDVHMAQQLTGEILWVAQRSRPDLSYTSSMMASLCLKQPRQVIEIGFKALGYLQRTAKFQLKIRWEENSLVMFCDAAYAPQNAHSHGGWLVRYGGSPIMWRSGRQSMITLSTAEAELLAIIDGAIAMKGVEALLMDMGMSVEEKQIASDSTAALSISTGSSSWRTRHLKIKANWIQEQVSYGFKFSPDRIAVAVVASGGTKFSYHCDAIKFLGVFESIGGSYLLFVDDISEGNGVMMLMLMILGGLMLWEALRWVLIEAYNEWTPGASERKLRRLRKLQAATTSAIEREIERLQTRDYATGGTKEEIENTYSTEENYSTIAYVVVARWCSRRCDTGSTASL</sequence>
<comment type="caution">
    <text evidence="4">The sequence shown here is derived from an EMBL/GenBank/DDBJ whole genome shotgun (WGS) entry which is preliminary data.</text>
</comment>
<dbReference type="InterPro" id="IPR012337">
    <property type="entry name" value="RNaseH-like_sf"/>
</dbReference>
<feature type="zinc finger region" description="C3H1-type" evidence="1">
    <location>
        <begin position="374"/>
        <end position="394"/>
    </location>
</feature>
<proteinExistence type="predicted"/>
<dbReference type="PROSITE" id="PS50103">
    <property type="entry name" value="ZF_C3H1"/>
    <property type="match status" value="1"/>
</dbReference>
<reference evidence="4 5" key="1">
    <citation type="submission" date="2016-02" db="EMBL/GenBank/DDBJ databases">
        <title>Genome analysis of coral dinoflagellate symbionts highlights evolutionary adaptations to a symbiotic lifestyle.</title>
        <authorList>
            <person name="Aranda M."/>
            <person name="Li Y."/>
            <person name="Liew Y.J."/>
            <person name="Baumgarten S."/>
            <person name="Simakov O."/>
            <person name="Wilson M."/>
            <person name="Piel J."/>
            <person name="Ashoor H."/>
            <person name="Bougouffa S."/>
            <person name="Bajic V.B."/>
            <person name="Ryu T."/>
            <person name="Ravasi T."/>
            <person name="Bayer T."/>
            <person name="Micklem G."/>
            <person name="Kim H."/>
            <person name="Bhak J."/>
            <person name="Lajeunesse T.C."/>
            <person name="Voolstra C.R."/>
        </authorList>
    </citation>
    <scope>NUCLEOTIDE SEQUENCE [LARGE SCALE GENOMIC DNA]</scope>
    <source>
        <strain evidence="4 5">CCMP2467</strain>
    </source>
</reference>
<name>A0A1Q9EWS1_SYMMI</name>
<evidence type="ECO:0000256" key="1">
    <source>
        <dbReference type="PROSITE-ProRule" id="PRU00723"/>
    </source>
</evidence>
<feature type="compositionally biased region" description="Polar residues" evidence="2">
    <location>
        <begin position="58"/>
        <end position="73"/>
    </location>
</feature>
<dbReference type="SUPFAM" id="SSF53098">
    <property type="entry name" value="Ribonuclease H-like"/>
    <property type="match status" value="1"/>
</dbReference>
<organism evidence="4 5">
    <name type="scientific">Symbiodinium microadriaticum</name>
    <name type="common">Dinoflagellate</name>
    <name type="synonym">Zooxanthella microadriatica</name>
    <dbReference type="NCBI Taxonomy" id="2951"/>
    <lineage>
        <taxon>Eukaryota</taxon>
        <taxon>Sar</taxon>
        <taxon>Alveolata</taxon>
        <taxon>Dinophyceae</taxon>
        <taxon>Suessiales</taxon>
        <taxon>Symbiodiniaceae</taxon>
        <taxon>Symbiodinium</taxon>
    </lineage>
</organism>
<dbReference type="SUPFAM" id="SSF56672">
    <property type="entry name" value="DNA/RNA polymerases"/>
    <property type="match status" value="1"/>
</dbReference>
<feature type="region of interest" description="Disordered" evidence="2">
    <location>
        <begin position="1"/>
        <end position="125"/>
    </location>
</feature>
<dbReference type="CDD" id="cd09272">
    <property type="entry name" value="RNase_HI_RT_Ty1"/>
    <property type="match status" value="1"/>
</dbReference>
<dbReference type="Gene3D" id="3.30.420.10">
    <property type="entry name" value="Ribonuclease H-like superfamily/Ribonuclease H"/>
    <property type="match status" value="1"/>
</dbReference>
<evidence type="ECO:0000313" key="5">
    <source>
        <dbReference type="Proteomes" id="UP000186817"/>
    </source>
</evidence>
<dbReference type="InterPro" id="IPR036397">
    <property type="entry name" value="RNaseH_sf"/>
</dbReference>
<dbReference type="InterPro" id="IPR043502">
    <property type="entry name" value="DNA/RNA_pol_sf"/>
</dbReference>
<dbReference type="InterPro" id="IPR013103">
    <property type="entry name" value="RVT_2"/>
</dbReference>
<dbReference type="Pfam" id="PF07727">
    <property type="entry name" value="RVT_2"/>
    <property type="match status" value="1"/>
</dbReference>
<dbReference type="Proteomes" id="UP000186817">
    <property type="component" value="Unassembled WGS sequence"/>
</dbReference>
<evidence type="ECO:0000313" key="4">
    <source>
        <dbReference type="EMBL" id="OLQ11825.1"/>
    </source>
</evidence>
<evidence type="ECO:0000259" key="3">
    <source>
        <dbReference type="PROSITE" id="PS50103"/>
    </source>
</evidence>
<dbReference type="GO" id="GO:0008270">
    <property type="term" value="F:zinc ion binding"/>
    <property type="evidence" value="ECO:0007669"/>
    <property type="project" value="UniProtKB-KW"/>
</dbReference>
<accession>A0A1Q9EWS1</accession>
<dbReference type="EMBL" id="LSRX01000053">
    <property type="protein sequence ID" value="OLQ11825.1"/>
    <property type="molecule type" value="Genomic_DNA"/>
</dbReference>
<dbReference type="InterPro" id="IPR000571">
    <property type="entry name" value="Znf_CCCH"/>
</dbReference>
<feature type="compositionally biased region" description="Polar residues" evidence="2">
    <location>
        <begin position="1"/>
        <end position="14"/>
    </location>
</feature>
<protein>
    <submittedName>
        <fullName evidence="4">Retrovirus-related Pol polyprotein from transposon TNT 1-94</fullName>
    </submittedName>
</protein>
<feature type="domain" description="C3H1-type" evidence="3">
    <location>
        <begin position="374"/>
        <end position="394"/>
    </location>
</feature>
<keyword evidence="1" id="KW-0479">Metal-binding</keyword>
<feature type="compositionally biased region" description="Basic and acidic residues" evidence="2">
    <location>
        <begin position="92"/>
        <end position="102"/>
    </location>
</feature>
<keyword evidence="5" id="KW-1185">Reference proteome</keyword>
<feature type="compositionally biased region" description="Polar residues" evidence="2">
    <location>
        <begin position="107"/>
        <end position="125"/>
    </location>
</feature>
<dbReference type="GO" id="GO:0003676">
    <property type="term" value="F:nucleic acid binding"/>
    <property type="evidence" value="ECO:0007669"/>
    <property type="project" value="InterPro"/>
</dbReference>
<feature type="region of interest" description="Disordered" evidence="2">
    <location>
        <begin position="1001"/>
        <end position="1021"/>
    </location>
</feature>
<dbReference type="OrthoDB" id="413830at2759"/>
<feature type="compositionally biased region" description="Acidic residues" evidence="2">
    <location>
        <begin position="1001"/>
        <end position="1012"/>
    </location>
</feature>
<keyword evidence="1" id="KW-0862">Zinc</keyword>
<gene>
    <name evidence="4" type="ORF">AK812_SmicGene4309</name>
</gene>
<evidence type="ECO:0000256" key="2">
    <source>
        <dbReference type="SAM" id="MobiDB-lite"/>
    </source>
</evidence>
<keyword evidence="1" id="KW-0863">Zinc-finger</keyword>